<organism evidence="2 3">
    <name type="scientific">Porticoccus litoralis</name>
    <dbReference type="NCBI Taxonomy" id="434086"/>
    <lineage>
        <taxon>Bacteria</taxon>
        <taxon>Pseudomonadati</taxon>
        <taxon>Pseudomonadota</taxon>
        <taxon>Gammaproteobacteria</taxon>
        <taxon>Cellvibrionales</taxon>
        <taxon>Porticoccaceae</taxon>
        <taxon>Porticoccus</taxon>
    </lineage>
</organism>
<proteinExistence type="predicted"/>
<reference evidence="2" key="1">
    <citation type="journal article" date="2010" name="Int. J. Syst. Evol. Microbiol.">
        <title>Porticoccus litoralis gen. nov., sp. nov., a gammaproteobacterium isolated from the Yellow Sea.</title>
        <authorList>
            <person name="Oh H.M."/>
            <person name="Kim H."/>
            <person name="Kim K.M."/>
            <person name="Min G.S."/>
            <person name="Cho J.C."/>
        </authorList>
    </citation>
    <scope>NUCLEOTIDE SEQUENCE</scope>
    <source>
        <strain evidence="2">DSM 25064</strain>
    </source>
</reference>
<dbReference type="Proteomes" id="UP001178354">
    <property type="component" value="Unassembled WGS sequence"/>
</dbReference>
<reference evidence="2" key="2">
    <citation type="submission" date="2023-08" db="EMBL/GenBank/DDBJ databases">
        <authorList>
            <person name="Luo J."/>
        </authorList>
    </citation>
    <scope>NUCLEOTIDE SEQUENCE</scope>
    <source>
        <strain evidence="2">DSM 25064</strain>
    </source>
</reference>
<gene>
    <name evidence="2" type="ORF">Q8A57_05365</name>
</gene>
<evidence type="ECO:0000256" key="1">
    <source>
        <dbReference type="SAM" id="Phobius"/>
    </source>
</evidence>
<keyword evidence="1" id="KW-0812">Transmembrane</keyword>
<keyword evidence="1" id="KW-0472">Membrane</keyword>
<feature type="transmembrane region" description="Helical" evidence="1">
    <location>
        <begin position="142"/>
        <end position="162"/>
    </location>
</feature>
<comment type="caution">
    <text evidence="2">The sequence shown here is derived from an EMBL/GenBank/DDBJ whole genome shotgun (WGS) entry which is preliminary data.</text>
</comment>
<feature type="transmembrane region" description="Helical" evidence="1">
    <location>
        <begin position="12"/>
        <end position="33"/>
    </location>
</feature>
<dbReference type="AlphaFoldDB" id="A0AAW8B1G4"/>
<evidence type="ECO:0008006" key="4">
    <source>
        <dbReference type="Google" id="ProtNLM"/>
    </source>
</evidence>
<protein>
    <recommendedName>
        <fullName evidence="4">GGDEF domain-containing protein</fullName>
    </recommendedName>
</protein>
<keyword evidence="1" id="KW-1133">Transmembrane helix</keyword>
<sequence length="401" mass="44041">MGKLAKSYAIQLPAIALISSILFGAALLFALSLQLNELAEKQGTQLSQTLAHQLAKAVRDPLIHRDNLSLQVELDELITLEGVQRAAIYDVNQHLIAEAQRRMTRDVAQHEQRSPVSIETATVGYAVVSLTESYMTQGTTRVLVTAGAIWAMFTLALVLLAYRTGKNLSERIARLNDQLPGNDEDKPLEELATLEHRLVPLLAIPSRKPVPQDNKPVALLGIACRNLARLEALVNREHFESLMKQLDQLIERTLHLYGGRRLHGEHYNVYIEFLGSDNEDDQTMNAAYCAAALLRLSGAPLQGEGVTVDLAAAVFPGISHITGSTLLDEQTQAQQLQELRDLLEKSEKGEILLNQATSDHPSVAELDLTPLAEGSPFCRINGFGEDGENLLARQLAVLSHH</sequence>
<name>A0AAW8B1G4_9GAMM</name>
<dbReference type="RefSeq" id="WP_305169959.1">
    <property type="nucleotide sequence ID" value="NZ_JAUUUU010000002.1"/>
</dbReference>
<evidence type="ECO:0000313" key="3">
    <source>
        <dbReference type="Proteomes" id="UP001178354"/>
    </source>
</evidence>
<accession>A0AAW8B1G4</accession>
<evidence type="ECO:0000313" key="2">
    <source>
        <dbReference type="EMBL" id="MDP1520395.1"/>
    </source>
</evidence>
<dbReference type="EMBL" id="JAUUUU010000002">
    <property type="protein sequence ID" value="MDP1520395.1"/>
    <property type="molecule type" value="Genomic_DNA"/>
</dbReference>
<keyword evidence="3" id="KW-1185">Reference proteome</keyword>